<keyword evidence="1" id="KW-1133">Transmembrane helix</keyword>
<evidence type="ECO:0008006" key="4">
    <source>
        <dbReference type="Google" id="ProtNLM"/>
    </source>
</evidence>
<dbReference type="EMBL" id="BMZR01000001">
    <property type="protein sequence ID" value="GHD25895.1"/>
    <property type="molecule type" value="Genomic_DNA"/>
</dbReference>
<keyword evidence="1" id="KW-0812">Transmembrane</keyword>
<gene>
    <name evidence="2" type="ORF">GCM10016272_02220</name>
</gene>
<organism evidence="2 3">
    <name type="scientific">Psychrobacter glaciei</name>
    <dbReference type="NCBI Taxonomy" id="619771"/>
    <lineage>
        <taxon>Bacteria</taxon>
        <taxon>Pseudomonadati</taxon>
        <taxon>Pseudomonadota</taxon>
        <taxon>Gammaproteobacteria</taxon>
        <taxon>Moraxellales</taxon>
        <taxon>Moraxellaceae</taxon>
        <taxon>Psychrobacter</taxon>
    </lineage>
</organism>
<protein>
    <recommendedName>
        <fullName evidence="4">DUF3149 domain-containing protein</fullName>
    </recommendedName>
</protein>
<accession>A0ABQ3GLW2</accession>
<name>A0ABQ3GLW2_9GAMM</name>
<evidence type="ECO:0000313" key="3">
    <source>
        <dbReference type="Proteomes" id="UP000610203"/>
    </source>
</evidence>
<dbReference type="Proteomes" id="UP000610203">
    <property type="component" value="Unassembled WGS sequence"/>
</dbReference>
<keyword evidence="3" id="KW-1185">Reference proteome</keyword>
<evidence type="ECO:0000256" key="1">
    <source>
        <dbReference type="SAM" id="Phobius"/>
    </source>
</evidence>
<comment type="caution">
    <text evidence="2">The sequence shown here is derived from an EMBL/GenBank/DDBJ whole genome shotgun (WGS) entry which is preliminary data.</text>
</comment>
<reference evidence="3" key="1">
    <citation type="journal article" date="2019" name="Int. J. Syst. Evol. Microbiol.">
        <title>The Global Catalogue of Microorganisms (GCM) 10K type strain sequencing project: providing services to taxonomists for standard genome sequencing and annotation.</title>
        <authorList>
            <consortium name="The Broad Institute Genomics Platform"/>
            <consortium name="The Broad Institute Genome Sequencing Center for Infectious Disease"/>
            <person name="Wu L."/>
            <person name="Ma J."/>
        </authorList>
    </citation>
    <scope>NUCLEOTIDE SEQUENCE [LARGE SCALE GENOMIC DNA]</scope>
    <source>
        <strain evidence="3">KCTC 42280</strain>
    </source>
</reference>
<sequence length="68" mass="7975">MTYSFDIPIDTVFFLFFLLGFVVGCATLFMIVDYTRSRAKYLEEHNCMGIRKPNPNRTPMPLPRKPKK</sequence>
<feature type="transmembrane region" description="Helical" evidence="1">
    <location>
        <begin position="12"/>
        <end position="32"/>
    </location>
</feature>
<evidence type="ECO:0000313" key="2">
    <source>
        <dbReference type="EMBL" id="GHD25895.1"/>
    </source>
</evidence>
<keyword evidence="1" id="KW-0472">Membrane</keyword>
<proteinExistence type="predicted"/>